<gene>
    <name evidence="1" type="ORF">BN1051_01256</name>
</gene>
<proteinExistence type="predicted"/>
<name>A0A078MNT3_9MICC</name>
<dbReference type="PATRIC" id="fig|1461584.3.peg.1247"/>
<evidence type="ECO:0000313" key="1">
    <source>
        <dbReference type="EMBL" id="CEA07930.1"/>
    </source>
</evidence>
<dbReference type="EMBL" id="LN483070">
    <property type="protein sequence ID" value="CEA07930.1"/>
    <property type="molecule type" value="Genomic_DNA"/>
</dbReference>
<protein>
    <recommendedName>
        <fullName evidence="2">V-type ATP synthase subunit F</fullName>
    </recommendedName>
</protein>
<organism evidence="1">
    <name type="scientific">Arthrobacter saudimassiliensis</name>
    <dbReference type="NCBI Taxonomy" id="1461584"/>
    <lineage>
        <taxon>Bacteria</taxon>
        <taxon>Bacillati</taxon>
        <taxon>Actinomycetota</taxon>
        <taxon>Actinomycetes</taxon>
        <taxon>Micrococcales</taxon>
        <taxon>Micrococcaceae</taxon>
        <taxon>Arthrobacter</taxon>
    </lineage>
</organism>
<evidence type="ECO:0008006" key="2">
    <source>
        <dbReference type="Google" id="ProtNLM"/>
    </source>
</evidence>
<reference evidence="1" key="1">
    <citation type="submission" date="2014-07" db="EMBL/GenBank/DDBJ databases">
        <authorList>
            <person name="Urmite Genomes Urmite Genomes"/>
        </authorList>
    </citation>
    <scope>NUCLEOTIDE SEQUENCE</scope>
    <source>
        <strain evidence="1">11W110_air</strain>
    </source>
</reference>
<accession>A0A078MNT3</accession>
<sequence length="81" mass="7862">MSGQDGRVAAIGEEYRIAGYALAGVQLHPAPDATAARQAWAGLEADVVLVLLTRSAAAALAPAAAGAAVSGPSGPLTAVLP</sequence>
<dbReference type="AlphaFoldDB" id="A0A078MNT3"/>